<comment type="caution">
    <text evidence="3">The sequence shown here is derived from an EMBL/GenBank/DDBJ whole genome shotgun (WGS) entry which is preliminary data.</text>
</comment>
<accession>A0A9W9I3Z7</accession>
<dbReference type="Pfam" id="PF25581">
    <property type="entry name" value="AsqO_C"/>
    <property type="match status" value="1"/>
</dbReference>
<dbReference type="GeneID" id="81426181"/>
<sequence length="422" mass="45305">MQSDVSLTQALFWGLVACISLTGRVSAFPGRLLNPRADGPVDSIVRSWSYGIPSQVQNGTAHARFTIPTAGSKLETTALLTLDSPQVRSINSSVFDWWYFDAVSETDPRESLALIFFTSTAAAFPWLPPNETSVLVAYIWASFANGTVFADYLHATIARVAGGEGANPPSSGNWSSTGCSWTAPKDDLSQYEVIVSSKEMQVEGRLSLSSELGPHLPCSIQPGTTTLEIAPHMGWVALKPDAVGQVDITVRGSSLSFQGPAYHDKNWSDRPFEESVQSWYWGHGHIGPYSVVWFSYLAVDDPSHMAYVSGYVARNGAVLVSSCNSTLLSVRPTGAFGTSARYPPRAGDVPDGFHLEFDLGDTGWLRANVSGTVVAGDGKYYVRWAGKMAGEVVQSGGKPGYDAATQSQLHGSAVFEQFVVAA</sequence>
<dbReference type="AlphaFoldDB" id="A0A9W9I3Z7"/>
<evidence type="ECO:0000259" key="2">
    <source>
        <dbReference type="Pfam" id="PF25581"/>
    </source>
</evidence>
<dbReference type="Proteomes" id="UP001149163">
    <property type="component" value="Unassembled WGS sequence"/>
</dbReference>
<protein>
    <recommendedName>
        <fullName evidence="5">Hydroxyneurosporene synthase</fullName>
    </recommendedName>
</protein>
<reference evidence="3" key="2">
    <citation type="journal article" date="2023" name="IMA Fungus">
        <title>Comparative genomic study of the Penicillium genus elucidates a diverse pangenome and 15 lateral gene transfer events.</title>
        <authorList>
            <person name="Petersen C."/>
            <person name="Sorensen T."/>
            <person name="Nielsen M.R."/>
            <person name="Sondergaard T.E."/>
            <person name="Sorensen J.L."/>
            <person name="Fitzpatrick D.A."/>
            <person name="Frisvad J.C."/>
            <person name="Nielsen K.L."/>
        </authorList>
    </citation>
    <scope>NUCLEOTIDE SEQUENCE</scope>
    <source>
        <strain evidence="3">IBT 26290</strain>
    </source>
</reference>
<name>A0A9W9I3Z7_9EURO</name>
<feature type="domain" description="Diels-Alderase N-terminal" evidence="1">
    <location>
        <begin position="87"/>
        <end position="267"/>
    </location>
</feature>
<evidence type="ECO:0000259" key="1">
    <source>
        <dbReference type="Pfam" id="PF24137"/>
    </source>
</evidence>
<gene>
    <name evidence="3" type="ORF">N7482_004880</name>
</gene>
<keyword evidence="4" id="KW-1185">Reference proteome</keyword>
<evidence type="ECO:0000313" key="4">
    <source>
        <dbReference type="Proteomes" id="UP001149163"/>
    </source>
</evidence>
<dbReference type="EMBL" id="JAPQKN010000003">
    <property type="protein sequence ID" value="KAJ5166099.1"/>
    <property type="molecule type" value="Genomic_DNA"/>
</dbReference>
<evidence type="ECO:0008006" key="5">
    <source>
        <dbReference type="Google" id="ProtNLM"/>
    </source>
</evidence>
<dbReference type="InterPro" id="IPR057722">
    <property type="entry name" value="AsqO/PenF-like_C"/>
</dbReference>
<dbReference type="Pfam" id="PF24137">
    <property type="entry name" value="DA_N"/>
    <property type="match status" value="1"/>
</dbReference>
<dbReference type="OrthoDB" id="5344254at2759"/>
<reference evidence="3" key="1">
    <citation type="submission" date="2022-11" db="EMBL/GenBank/DDBJ databases">
        <authorList>
            <person name="Petersen C."/>
        </authorList>
    </citation>
    <scope>NUCLEOTIDE SEQUENCE</scope>
    <source>
        <strain evidence="3">IBT 26290</strain>
    </source>
</reference>
<feature type="domain" description="AsqO/PenF-like C-terminal" evidence="2">
    <location>
        <begin position="274"/>
        <end position="418"/>
    </location>
</feature>
<proteinExistence type="predicted"/>
<dbReference type="SUPFAM" id="SSF159245">
    <property type="entry name" value="AttH-like"/>
    <property type="match status" value="1"/>
</dbReference>
<dbReference type="InterPro" id="IPR056402">
    <property type="entry name" value="DA_N"/>
</dbReference>
<evidence type="ECO:0000313" key="3">
    <source>
        <dbReference type="EMBL" id="KAJ5166099.1"/>
    </source>
</evidence>
<organism evidence="3 4">
    <name type="scientific">Penicillium canariense</name>
    <dbReference type="NCBI Taxonomy" id="189055"/>
    <lineage>
        <taxon>Eukaryota</taxon>
        <taxon>Fungi</taxon>
        <taxon>Dikarya</taxon>
        <taxon>Ascomycota</taxon>
        <taxon>Pezizomycotina</taxon>
        <taxon>Eurotiomycetes</taxon>
        <taxon>Eurotiomycetidae</taxon>
        <taxon>Eurotiales</taxon>
        <taxon>Aspergillaceae</taxon>
        <taxon>Penicillium</taxon>
    </lineage>
</organism>
<dbReference type="RefSeq" id="XP_056542560.1">
    <property type="nucleotide sequence ID" value="XM_056687005.1"/>
</dbReference>